<organism evidence="9 10">
    <name type="scientific">Nocardia vinacea</name>
    <dbReference type="NCBI Taxonomy" id="96468"/>
    <lineage>
        <taxon>Bacteria</taxon>
        <taxon>Bacillati</taxon>
        <taxon>Actinomycetota</taxon>
        <taxon>Actinomycetes</taxon>
        <taxon>Mycobacteriales</taxon>
        <taxon>Nocardiaceae</taxon>
        <taxon>Nocardia</taxon>
    </lineage>
</organism>
<dbReference type="InterPro" id="IPR008271">
    <property type="entry name" value="Ser/Thr_kinase_AS"/>
</dbReference>
<keyword evidence="1 5" id="KW-0853">WD repeat</keyword>
<dbReference type="PROSITE" id="PS50011">
    <property type="entry name" value="PROTEIN_KINASE_DOM"/>
    <property type="match status" value="1"/>
</dbReference>
<dbReference type="PROSITE" id="PS00107">
    <property type="entry name" value="PROTEIN_KINASE_ATP"/>
    <property type="match status" value="1"/>
</dbReference>
<sequence>MVLAAGDVFAGFVIEQVLGAGGMGVVYAARHPRMDRLVALKVLNDALAADPRARAAFDREAALAARLDHPNIVTVHDRSAPGDPVLWLAMRHIRGGDAGTLLTGSPGGLAPELVVELIADAAAALDYAHTHGVLHRDVKPANLLTEADFRHGQRALLTDFGIARTLDSTVTLSSISASIAYAAPERFTRAGADQRADIYSLGCTLYHLITGQPPFPRADQAAVIGAHLSEPPPAPTRIRPDLPARLDSVIASVLAKNPEDRYQTCTALAKATRHALTSTAARTTHGAPPSAPTPEPPQPTAASLERTFAETVVEAPTPPPAASPGRRIGRRQLLIGAAITVPVTAAAAGIIIARRPSTDEPPTVLTVLTGHTAFVNSVAFSPDGILLATAGGDATVRVWDTRTHQSVWRLTGYDGSVNSVAFSLDGTLLATGSWDATVRVWDTRTRQPVGQPLTGHTAYVNSVAFSPDGTLLATASGDATVRVWDTRTRQPVGQPLTGHTAYVNSVAFSPDGTLLATASGDATVRVWSTRTRQPVGQPLTGHEGSVNPVAFSPDGSLLATGGGGDATVRMWDTGTHQPVGQPLTGHDAFVSSVAFSPDGTLLATAGGDPTVRVWNTRTHQPVWQPLTGHDGSVSSVAFSPDGTLLATGSRDETVRLWKVTKPQ</sequence>
<keyword evidence="2" id="KW-0677">Repeat</keyword>
<dbReference type="SUPFAM" id="SSF56112">
    <property type="entry name" value="Protein kinase-like (PK-like)"/>
    <property type="match status" value="1"/>
</dbReference>
<keyword evidence="3 6" id="KW-0547">Nucleotide-binding</keyword>
<dbReference type="PROSITE" id="PS00678">
    <property type="entry name" value="WD_REPEATS_1"/>
    <property type="match status" value="4"/>
</dbReference>
<keyword evidence="9" id="KW-0808">Transferase</keyword>
<evidence type="ECO:0000256" key="4">
    <source>
        <dbReference type="ARBA" id="ARBA00022840"/>
    </source>
</evidence>
<feature type="binding site" evidence="6">
    <location>
        <position position="41"/>
    </location>
    <ligand>
        <name>ATP</name>
        <dbReference type="ChEBI" id="CHEBI:30616"/>
    </ligand>
</feature>
<protein>
    <submittedName>
        <fullName evidence="9">Serine/threonine protein kinase</fullName>
    </submittedName>
</protein>
<dbReference type="Pfam" id="PF00069">
    <property type="entry name" value="Pkinase"/>
    <property type="match status" value="1"/>
</dbReference>
<evidence type="ECO:0000256" key="1">
    <source>
        <dbReference type="ARBA" id="ARBA00022574"/>
    </source>
</evidence>
<evidence type="ECO:0000313" key="10">
    <source>
        <dbReference type="Proteomes" id="UP001432062"/>
    </source>
</evidence>
<feature type="repeat" description="WD" evidence="5">
    <location>
        <begin position="453"/>
        <end position="494"/>
    </location>
</feature>
<dbReference type="EMBL" id="CP109441">
    <property type="protein sequence ID" value="WUV47760.1"/>
    <property type="molecule type" value="Genomic_DNA"/>
</dbReference>
<dbReference type="Gene3D" id="2.130.10.10">
    <property type="entry name" value="YVTN repeat-like/Quinoprotein amine dehydrogenase"/>
    <property type="match status" value="3"/>
</dbReference>
<dbReference type="Gene3D" id="3.30.200.20">
    <property type="entry name" value="Phosphorylase Kinase, domain 1"/>
    <property type="match status" value="1"/>
</dbReference>
<dbReference type="PANTHER" id="PTHR19879:SF9">
    <property type="entry name" value="TRANSCRIPTION INITIATION FACTOR TFIID SUBUNIT 5"/>
    <property type="match status" value="1"/>
</dbReference>
<feature type="domain" description="Protein kinase" evidence="8">
    <location>
        <begin position="12"/>
        <end position="277"/>
    </location>
</feature>
<feature type="repeat" description="WD" evidence="5">
    <location>
        <begin position="410"/>
        <end position="451"/>
    </location>
</feature>
<dbReference type="InterPro" id="IPR020472">
    <property type="entry name" value="WD40_PAC1"/>
</dbReference>
<feature type="repeat" description="WD" evidence="5">
    <location>
        <begin position="626"/>
        <end position="663"/>
    </location>
</feature>
<dbReference type="InterPro" id="IPR055442">
    <property type="entry name" value="Beta-prop_EML-like_2nd"/>
</dbReference>
<keyword evidence="9" id="KW-0418">Kinase</keyword>
<dbReference type="Pfam" id="PF23414">
    <property type="entry name" value="Beta-prop_EML_2"/>
    <property type="match status" value="1"/>
</dbReference>
<dbReference type="Gene3D" id="1.10.510.10">
    <property type="entry name" value="Transferase(Phosphotransferase) domain 1"/>
    <property type="match status" value="1"/>
</dbReference>
<feature type="repeat" description="WD" evidence="5">
    <location>
        <begin position="539"/>
        <end position="581"/>
    </location>
</feature>
<dbReference type="CDD" id="cd14014">
    <property type="entry name" value="STKc_PknB_like"/>
    <property type="match status" value="1"/>
</dbReference>
<dbReference type="SUPFAM" id="SSF50978">
    <property type="entry name" value="WD40 repeat-like"/>
    <property type="match status" value="1"/>
</dbReference>
<dbReference type="InterPro" id="IPR011009">
    <property type="entry name" value="Kinase-like_dom_sf"/>
</dbReference>
<keyword evidence="9" id="KW-0723">Serine/threonine-protein kinase</keyword>
<evidence type="ECO:0000256" key="3">
    <source>
        <dbReference type="ARBA" id="ARBA00022741"/>
    </source>
</evidence>
<dbReference type="PROSITE" id="PS50082">
    <property type="entry name" value="WD_REPEATS_2"/>
    <property type="match status" value="7"/>
</dbReference>
<dbReference type="PRINTS" id="PR00320">
    <property type="entry name" value="GPROTEINBRPT"/>
</dbReference>
<dbReference type="PROSITE" id="PS50294">
    <property type="entry name" value="WD_REPEATS_REGION"/>
    <property type="match status" value="7"/>
</dbReference>
<dbReference type="InterPro" id="IPR001680">
    <property type="entry name" value="WD40_rpt"/>
</dbReference>
<accession>A0ABZ1YWU1</accession>
<feature type="repeat" description="WD" evidence="5">
    <location>
        <begin position="496"/>
        <end position="537"/>
    </location>
</feature>
<keyword evidence="10" id="KW-1185">Reference proteome</keyword>
<feature type="repeat" description="WD" evidence="5">
    <location>
        <begin position="583"/>
        <end position="624"/>
    </location>
</feature>
<evidence type="ECO:0000256" key="7">
    <source>
        <dbReference type="SAM" id="MobiDB-lite"/>
    </source>
</evidence>
<evidence type="ECO:0000313" key="9">
    <source>
        <dbReference type="EMBL" id="WUV47760.1"/>
    </source>
</evidence>
<dbReference type="GO" id="GO:0004674">
    <property type="term" value="F:protein serine/threonine kinase activity"/>
    <property type="evidence" value="ECO:0007669"/>
    <property type="project" value="UniProtKB-KW"/>
</dbReference>
<dbReference type="PROSITE" id="PS00108">
    <property type="entry name" value="PROTEIN_KINASE_ST"/>
    <property type="match status" value="1"/>
</dbReference>
<name>A0ABZ1YWU1_9NOCA</name>
<reference evidence="9" key="1">
    <citation type="submission" date="2022-10" db="EMBL/GenBank/DDBJ databases">
        <title>The complete genomes of actinobacterial strains from the NBC collection.</title>
        <authorList>
            <person name="Joergensen T.S."/>
            <person name="Alvarez Arevalo M."/>
            <person name="Sterndorff E.B."/>
            <person name="Faurdal D."/>
            <person name="Vuksanovic O."/>
            <person name="Mourched A.-S."/>
            <person name="Charusanti P."/>
            <person name="Shaw S."/>
            <person name="Blin K."/>
            <person name="Weber T."/>
        </authorList>
    </citation>
    <scope>NUCLEOTIDE SEQUENCE</scope>
    <source>
        <strain evidence="9">NBC_01482</strain>
    </source>
</reference>
<dbReference type="InterPro" id="IPR015943">
    <property type="entry name" value="WD40/YVTN_repeat-like_dom_sf"/>
</dbReference>
<dbReference type="RefSeq" id="WP_329411902.1">
    <property type="nucleotide sequence ID" value="NZ_CP109441.1"/>
</dbReference>
<dbReference type="CDD" id="cd00200">
    <property type="entry name" value="WD40"/>
    <property type="match status" value="1"/>
</dbReference>
<feature type="repeat" description="WD" evidence="5">
    <location>
        <begin position="368"/>
        <end position="409"/>
    </location>
</feature>
<dbReference type="Pfam" id="PF00400">
    <property type="entry name" value="WD40"/>
    <property type="match status" value="3"/>
</dbReference>
<dbReference type="InterPro" id="IPR017441">
    <property type="entry name" value="Protein_kinase_ATP_BS"/>
</dbReference>
<proteinExistence type="predicted"/>
<gene>
    <name evidence="9" type="ORF">OG563_05890</name>
</gene>
<dbReference type="InterPro" id="IPR000719">
    <property type="entry name" value="Prot_kinase_dom"/>
</dbReference>
<evidence type="ECO:0000256" key="5">
    <source>
        <dbReference type="PROSITE-ProRule" id="PRU00221"/>
    </source>
</evidence>
<feature type="compositionally biased region" description="Pro residues" evidence="7">
    <location>
        <begin position="289"/>
        <end position="299"/>
    </location>
</feature>
<dbReference type="InterPro" id="IPR019775">
    <property type="entry name" value="WD40_repeat_CS"/>
</dbReference>
<evidence type="ECO:0000256" key="2">
    <source>
        <dbReference type="ARBA" id="ARBA00022737"/>
    </source>
</evidence>
<dbReference type="PANTHER" id="PTHR19879">
    <property type="entry name" value="TRANSCRIPTION INITIATION FACTOR TFIID"/>
    <property type="match status" value="1"/>
</dbReference>
<dbReference type="SMART" id="SM00320">
    <property type="entry name" value="WD40"/>
    <property type="match status" value="7"/>
</dbReference>
<feature type="region of interest" description="Disordered" evidence="7">
    <location>
        <begin position="276"/>
        <end position="302"/>
    </location>
</feature>
<evidence type="ECO:0000259" key="8">
    <source>
        <dbReference type="PROSITE" id="PS50011"/>
    </source>
</evidence>
<dbReference type="InterPro" id="IPR036322">
    <property type="entry name" value="WD40_repeat_dom_sf"/>
</dbReference>
<evidence type="ECO:0000256" key="6">
    <source>
        <dbReference type="PROSITE-ProRule" id="PRU10141"/>
    </source>
</evidence>
<keyword evidence="4 6" id="KW-0067">ATP-binding</keyword>
<dbReference type="SMART" id="SM00220">
    <property type="entry name" value="S_TKc"/>
    <property type="match status" value="1"/>
</dbReference>
<dbReference type="Proteomes" id="UP001432062">
    <property type="component" value="Chromosome"/>
</dbReference>